<organism evidence="2 3">
    <name type="scientific">Flavilitoribacter nigricans (strain ATCC 23147 / DSM 23189 / NBRC 102662 / NCIMB 1420 / SS-2)</name>
    <name type="common">Lewinella nigricans</name>
    <dbReference type="NCBI Taxonomy" id="1122177"/>
    <lineage>
        <taxon>Bacteria</taxon>
        <taxon>Pseudomonadati</taxon>
        <taxon>Bacteroidota</taxon>
        <taxon>Saprospiria</taxon>
        <taxon>Saprospirales</taxon>
        <taxon>Lewinellaceae</taxon>
        <taxon>Flavilitoribacter</taxon>
    </lineage>
</organism>
<keyword evidence="3" id="KW-1185">Reference proteome</keyword>
<gene>
    <name evidence="2" type="ORF">CRP01_40610</name>
</gene>
<evidence type="ECO:0000313" key="3">
    <source>
        <dbReference type="Proteomes" id="UP000223913"/>
    </source>
</evidence>
<dbReference type="RefSeq" id="WP_099155842.1">
    <property type="nucleotide sequence ID" value="NZ_PDUD01000076.1"/>
</dbReference>
<proteinExistence type="predicted"/>
<dbReference type="OrthoDB" id="1510216at2"/>
<comment type="caution">
    <text evidence="2">The sequence shown here is derived from an EMBL/GenBank/DDBJ whole genome shotgun (WGS) entry which is preliminary data.</text>
</comment>
<accession>A0A2D0MWZ6</accession>
<dbReference type="EMBL" id="PDUD01000076">
    <property type="protein sequence ID" value="PHN00765.1"/>
    <property type="molecule type" value="Genomic_DNA"/>
</dbReference>
<dbReference type="AlphaFoldDB" id="A0A2D0MWZ6"/>
<protein>
    <submittedName>
        <fullName evidence="2">Uncharacterized protein</fullName>
    </submittedName>
</protein>
<reference evidence="2 3" key="1">
    <citation type="submission" date="2017-10" db="EMBL/GenBank/DDBJ databases">
        <title>The draft genome sequence of Lewinella nigricans NBRC 102662.</title>
        <authorList>
            <person name="Wang K."/>
        </authorList>
    </citation>
    <scope>NUCLEOTIDE SEQUENCE [LARGE SCALE GENOMIC DNA]</scope>
    <source>
        <strain evidence="2 3">NBRC 102662</strain>
    </source>
</reference>
<keyword evidence="1" id="KW-1133">Transmembrane helix</keyword>
<dbReference type="Proteomes" id="UP000223913">
    <property type="component" value="Unassembled WGS sequence"/>
</dbReference>
<feature type="transmembrane region" description="Helical" evidence="1">
    <location>
        <begin position="99"/>
        <end position="116"/>
    </location>
</feature>
<keyword evidence="1" id="KW-0812">Transmembrane</keyword>
<keyword evidence="1" id="KW-0472">Membrane</keyword>
<evidence type="ECO:0000313" key="2">
    <source>
        <dbReference type="EMBL" id="PHN00765.1"/>
    </source>
</evidence>
<sequence length="118" mass="12822">MGFCIGGKACRRLACKERCKSWYALQPDLLKACKNACKGDSSLTKEQFQCSGKYVDEQALILAYGYDPCAGGVSIDQILDPLDSQGQAAEKLDSLSDTFLLLGILIAAGLGVLYFMRR</sequence>
<name>A0A2D0MWZ6_FLAN2</name>
<evidence type="ECO:0000256" key="1">
    <source>
        <dbReference type="SAM" id="Phobius"/>
    </source>
</evidence>